<sequence length="208" mass="22704">MAQPAASNTIQEVTEVIISVSARRKLVDFSLTPAAKDEAKAACATQNFASLLWAPRSLIRATTLGCGSIIHCVRASPHNCSLASLCLRFVQRAFKHVINGQTVELDRERPTLTEDAIPTIFLDAPSYFTKQMPNKRAERNLDNSDTPPRSAELRITTQLKPTGHLRVPAAERAGARKRNPPASTGGICRSIAKYFTSARAFTTLGEPF</sequence>
<proteinExistence type="predicted"/>
<evidence type="ECO:0000313" key="2">
    <source>
        <dbReference type="Proteomes" id="UP000821865"/>
    </source>
</evidence>
<evidence type="ECO:0000313" key="1">
    <source>
        <dbReference type="EMBL" id="KAH7977917.1"/>
    </source>
</evidence>
<gene>
    <name evidence="1" type="ORF">HPB49_003944</name>
</gene>
<dbReference type="Proteomes" id="UP000821865">
    <property type="component" value="Chromosome 1"/>
</dbReference>
<keyword evidence="2" id="KW-1185">Reference proteome</keyword>
<reference evidence="1" key="1">
    <citation type="submission" date="2020-05" db="EMBL/GenBank/DDBJ databases">
        <title>Large-scale comparative analyses of tick genomes elucidate their genetic diversity and vector capacities.</title>
        <authorList>
            <person name="Jia N."/>
            <person name="Wang J."/>
            <person name="Shi W."/>
            <person name="Du L."/>
            <person name="Sun Y."/>
            <person name="Zhan W."/>
            <person name="Jiang J."/>
            <person name="Wang Q."/>
            <person name="Zhang B."/>
            <person name="Ji P."/>
            <person name="Sakyi L.B."/>
            <person name="Cui X."/>
            <person name="Yuan T."/>
            <person name="Jiang B."/>
            <person name="Yang W."/>
            <person name="Lam T.T.-Y."/>
            <person name="Chang Q."/>
            <person name="Ding S."/>
            <person name="Wang X."/>
            <person name="Zhu J."/>
            <person name="Ruan X."/>
            <person name="Zhao L."/>
            <person name="Wei J."/>
            <person name="Que T."/>
            <person name="Du C."/>
            <person name="Cheng J."/>
            <person name="Dai P."/>
            <person name="Han X."/>
            <person name="Huang E."/>
            <person name="Gao Y."/>
            <person name="Liu J."/>
            <person name="Shao H."/>
            <person name="Ye R."/>
            <person name="Li L."/>
            <person name="Wei W."/>
            <person name="Wang X."/>
            <person name="Wang C."/>
            <person name="Yang T."/>
            <person name="Huo Q."/>
            <person name="Li W."/>
            <person name="Guo W."/>
            <person name="Chen H."/>
            <person name="Zhou L."/>
            <person name="Ni X."/>
            <person name="Tian J."/>
            <person name="Zhou Y."/>
            <person name="Sheng Y."/>
            <person name="Liu T."/>
            <person name="Pan Y."/>
            <person name="Xia L."/>
            <person name="Li J."/>
            <person name="Zhao F."/>
            <person name="Cao W."/>
        </authorList>
    </citation>
    <scope>NUCLEOTIDE SEQUENCE</scope>
    <source>
        <strain evidence="1">Dsil-2018</strain>
    </source>
</reference>
<protein>
    <submittedName>
        <fullName evidence="1">Uncharacterized protein</fullName>
    </submittedName>
</protein>
<accession>A0ACB8DU15</accession>
<comment type="caution">
    <text evidence="1">The sequence shown here is derived from an EMBL/GenBank/DDBJ whole genome shotgun (WGS) entry which is preliminary data.</text>
</comment>
<dbReference type="EMBL" id="CM023470">
    <property type="protein sequence ID" value="KAH7977917.1"/>
    <property type="molecule type" value="Genomic_DNA"/>
</dbReference>
<name>A0ACB8DU15_DERSI</name>
<organism evidence="1 2">
    <name type="scientific">Dermacentor silvarum</name>
    <name type="common">Tick</name>
    <dbReference type="NCBI Taxonomy" id="543639"/>
    <lineage>
        <taxon>Eukaryota</taxon>
        <taxon>Metazoa</taxon>
        <taxon>Ecdysozoa</taxon>
        <taxon>Arthropoda</taxon>
        <taxon>Chelicerata</taxon>
        <taxon>Arachnida</taxon>
        <taxon>Acari</taxon>
        <taxon>Parasitiformes</taxon>
        <taxon>Ixodida</taxon>
        <taxon>Ixodoidea</taxon>
        <taxon>Ixodidae</taxon>
        <taxon>Rhipicephalinae</taxon>
        <taxon>Dermacentor</taxon>
    </lineage>
</organism>